<dbReference type="Proteomes" id="UP001491310">
    <property type="component" value="Unassembled WGS sequence"/>
</dbReference>
<gene>
    <name evidence="2" type="ORF">WJX75_005532</name>
</gene>
<evidence type="ECO:0000313" key="2">
    <source>
        <dbReference type="EMBL" id="KAK9904918.1"/>
    </source>
</evidence>
<dbReference type="Pfam" id="PF00024">
    <property type="entry name" value="PAN_1"/>
    <property type="match status" value="1"/>
</dbReference>
<reference evidence="2 3" key="1">
    <citation type="journal article" date="2024" name="Nat. Commun.">
        <title>Phylogenomics reveals the evolutionary origins of lichenization in chlorophyte algae.</title>
        <authorList>
            <person name="Puginier C."/>
            <person name="Libourel C."/>
            <person name="Otte J."/>
            <person name="Skaloud P."/>
            <person name="Haon M."/>
            <person name="Grisel S."/>
            <person name="Petersen M."/>
            <person name="Berrin J.G."/>
            <person name="Delaux P.M."/>
            <person name="Dal Grande F."/>
            <person name="Keller J."/>
        </authorList>
    </citation>
    <scope>NUCLEOTIDE SEQUENCE [LARGE SCALE GENOMIC DNA]</scope>
    <source>
        <strain evidence="2 3">SAG 216-7</strain>
    </source>
</reference>
<proteinExistence type="predicted"/>
<sequence length="123" mass="13310">MDGLAGTAQSSVASSTDVVVSVHLLFQCSEACYYDERCVSFEWDPASGDCKPLNLLPGESTAILQSNLSKPSVDNRTPIPGRLKDCAEACHVDLQCGYFLWNATTDECTLHHTGKDGVRQVKS</sequence>
<protein>
    <recommendedName>
        <fullName evidence="1">Apple domain-containing protein</fullName>
    </recommendedName>
</protein>
<dbReference type="InterPro" id="IPR003609">
    <property type="entry name" value="Pan_app"/>
</dbReference>
<evidence type="ECO:0000313" key="3">
    <source>
        <dbReference type="Proteomes" id="UP001491310"/>
    </source>
</evidence>
<dbReference type="EMBL" id="JALJOT010000012">
    <property type="protein sequence ID" value="KAK9904918.1"/>
    <property type="molecule type" value="Genomic_DNA"/>
</dbReference>
<feature type="domain" description="Apple" evidence="1">
    <location>
        <begin position="8"/>
        <end position="52"/>
    </location>
</feature>
<keyword evidence="3" id="KW-1185">Reference proteome</keyword>
<name>A0ABR2YGL8_9CHLO</name>
<organism evidence="2 3">
    <name type="scientific">Coccomyxa subellipsoidea</name>
    <dbReference type="NCBI Taxonomy" id="248742"/>
    <lineage>
        <taxon>Eukaryota</taxon>
        <taxon>Viridiplantae</taxon>
        <taxon>Chlorophyta</taxon>
        <taxon>core chlorophytes</taxon>
        <taxon>Trebouxiophyceae</taxon>
        <taxon>Trebouxiophyceae incertae sedis</taxon>
        <taxon>Coccomyxaceae</taxon>
        <taxon>Coccomyxa</taxon>
    </lineage>
</organism>
<evidence type="ECO:0000259" key="1">
    <source>
        <dbReference type="Pfam" id="PF00024"/>
    </source>
</evidence>
<dbReference type="Gene3D" id="3.50.4.10">
    <property type="entry name" value="Hepatocyte Growth Factor"/>
    <property type="match status" value="1"/>
</dbReference>
<accession>A0ABR2YGL8</accession>
<comment type="caution">
    <text evidence="2">The sequence shown here is derived from an EMBL/GenBank/DDBJ whole genome shotgun (WGS) entry which is preliminary data.</text>
</comment>